<reference evidence="1" key="1">
    <citation type="submission" date="2021-06" db="EMBL/GenBank/DDBJ databases">
        <authorList>
            <person name="Kallberg Y."/>
            <person name="Tangrot J."/>
            <person name="Rosling A."/>
        </authorList>
    </citation>
    <scope>NUCLEOTIDE SEQUENCE</scope>
    <source>
        <strain evidence="1">MA461A</strain>
    </source>
</reference>
<dbReference type="EMBL" id="CAJVQC010113598">
    <property type="protein sequence ID" value="CAG8836069.1"/>
    <property type="molecule type" value="Genomic_DNA"/>
</dbReference>
<name>A0ACA9SF15_9GLOM</name>
<gene>
    <name evidence="1" type="ORF">RPERSI_LOCUS29793</name>
</gene>
<keyword evidence="2" id="KW-1185">Reference proteome</keyword>
<comment type="caution">
    <text evidence="1">The sequence shown here is derived from an EMBL/GenBank/DDBJ whole genome shotgun (WGS) entry which is preliminary data.</text>
</comment>
<sequence length="40" mass="4324">YTNQDKVSSGSENEDIELSNSVGSSSKTSHKNAHQITNKT</sequence>
<feature type="non-terminal residue" evidence="1">
    <location>
        <position position="1"/>
    </location>
</feature>
<evidence type="ECO:0000313" key="2">
    <source>
        <dbReference type="Proteomes" id="UP000789920"/>
    </source>
</evidence>
<evidence type="ECO:0000313" key="1">
    <source>
        <dbReference type="EMBL" id="CAG8836069.1"/>
    </source>
</evidence>
<feature type="non-terminal residue" evidence="1">
    <location>
        <position position="40"/>
    </location>
</feature>
<organism evidence="1 2">
    <name type="scientific">Racocetra persica</name>
    <dbReference type="NCBI Taxonomy" id="160502"/>
    <lineage>
        <taxon>Eukaryota</taxon>
        <taxon>Fungi</taxon>
        <taxon>Fungi incertae sedis</taxon>
        <taxon>Mucoromycota</taxon>
        <taxon>Glomeromycotina</taxon>
        <taxon>Glomeromycetes</taxon>
        <taxon>Diversisporales</taxon>
        <taxon>Gigasporaceae</taxon>
        <taxon>Racocetra</taxon>
    </lineage>
</organism>
<protein>
    <submittedName>
        <fullName evidence="1">3741_t:CDS:1</fullName>
    </submittedName>
</protein>
<dbReference type="Proteomes" id="UP000789920">
    <property type="component" value="Unassembled WGS sequence"/>
</dbReference>
<accession>A0ACA9SF15</accession>
<proteinExistence type="predicted"/>